<dbReference type="EMBL" id="DRHY01000274">
    <property type="protein sequence ID" value="HEC75068.1"/>
    <property type="molecule type" value="Genomic_DNA"/>
</dbReference>
<dbReference type="InterPro" id="IPR032466">
    <property type="entry name" value="Metal_Hydrolase"/>
</dbReference>
<dbReference type="SUPFAM" id="SSF51338">
    <property type="entry name" value="Composite domain of metallo-dependent hydrolases"/>
    <property type="match status" value="1"/>
</dbReference>
<dbReference type="PANTHER" id="PTHR11647">
    <property type="entry name" value="HYDRANTOINASE/DIHYDROPYRIMIDINASE FAMILY MEMBER"/>
    <property type="match status" value="1"/>
</dbReference>
<dbReference type="Proteomes" id="UP000886384">
    <property type="component" value="Unassembled WGS sequence"/>
</dbReference>
<dbReference type="SUPFAM" id="SSF51556">
    <property type="entry name" value="Metallo-dependent hydrolases"/>
    <property type="match status" value="1"/>
</dbReference>
<gene>
    <name evidence="2" type="ORF">ENI26_11975</name>
</gene>
<dbReference type="InterPro" id="IPR050378">
    <property type="entry name" value="Metallo-dep_Hydrolases_sf"/>
</dbReference>
<dbReference type="GO" id="GO:0016810">
    <property type="term" value="F:hydrolase activity, acting on carbon-nitrogen (but not peptide) bonds"/>
    <property type="evidence" value="ECO:0007669"/>
    <property type="project" value="InterPro"/>
</dbReference>
<reference evidence="2" key="1">
    <citation type="journal article" date="2020" name="mSystems">
        <title>Genome- and Community-Level Interaction Insights into Carbon Utilization and Element Cycling Functions of Hydrothermarchaeota in Hydrothermal Sediment.</title>
        <authorList>
            <person name="Zhou Z."/>
            <person name="Liu Y."/>
            <person name="Xu W."/>
            <person name="Pan J."/>
            <person name="Luo Z.H."/>
            <person name="Li M."/>
        </authorList>
    </citation>
    <scope>NUCLEOTIDE SEQUENCE [LARGE SCALE GENOMIC DNA]</scope>
    <source>
        <strain evidence="2">HyVt-380</strain>
    </source>
</reference>
<evidence type="ECO:0000259" key="1">
    <source>
        <dbReference type="Pfam" id="PF07969"/>
    </source>
</evidence>
<protein>
    <submittedName>
        <fullName evidence="2">Formylmethanofuran dehydrogenase subunit A</fullName>
    </submittedName>
</protein>
<dbReference type="PANTHER" id="PTHR11647:SF1">
    <property type="entry name" value="COLLAPSIN RESPONSE MEDIATOR PROTEIN"/>
    <property type="match status" value="1"/>
</dbReference>
<evidence type="ECO:0000313" key="2">
    <source>
        <dbReference type="EMBL" id="HEC75068.1"/>
    </source>
</evidence>
<dbReference type="InterPro" id="IPR012027">
    <property type="entry name" value="Formylmethanofuran_DH_asu"/>
</dbReference>
<feature type="domain" description="Amidohydrolase 3" evidence="1">
    <location>
        <begin position="45"/>
        <end position="484"/>
    </location>
</feature>
<comment type="caution">
    <text evidence="2">The sequence shown here is derived from an EMBL/GenBank/DDBJ whole genome shotgun (WGS) entry which is preliminary data.</text>
</comment>
<dbReference type="NCBIfam" id="TIGR03121">
    <property type="entry name" value="one_C_dehyd_A"/>
    <property type="match status" value="1"/>
</dbReference>
<dbReference type="AlphaFoldDB" id="A0A7C1ZIK7"/>
<dbReference type="InterPro" id="IPR013108">
    <property type="entry name" value="Amidohydro_3"/>
</dbReference>
<name>A0A7C1ZIK7_9GAMM</name>
<organism evidence="2">
    <name type="scientific">Methylophaga aminisulfidivorans</name>
    <dbReference type="NCBI Taxonomy" id="230105"/>
    <lineage>
        <taxon>Bacteria</taxon>
        <taxon>Pseudomonadati</taxon>
        <taxon>Pseudomonadota</taxon>
        <taxon>Gammaproteobacteria</taxon>
        <taxon>Thiotrichales</taxon>
        <taxon>Piscirickettsiaceae</taxon>
        <taxon>Methylophaga</taxon>
    </lineage>
</organism>
<proteinExistence type="predicted"/>
<dbReference type="Pfam" id="PF07969">
    <property type="entry name" value="Amidohydro_3"/>
    <property type="match status" value="1"/>
</dbReference>
<dbReference type="PIRSF" id="PIRSF006453">
    <property type="entry name" value="FwdA"/>
    <property type="match status" value="1"/>
</dbReference>
<accession>A0A7C1ZIK7</accession>
<sequence length="552" mass="61571">MYRCIRNALVYDPVHQCNGENRDIWMKDDIICAAPSAEEQKKAAIYDVEGKVVMAAAIDIHSHIAGGNVNNARVLLPEQHRSHLERQQHLPFNNAKWSSFDIGYRYAEMGYGLVIEPAMLPVNAPQVHAEMADIPIIDTGALAILGSDDFLLRLMRAKASQAQINDYVSWTMNVTKAMGLKVINAGGAQAFKMGSETFGLDDIVPQYGVSSRQILQTLQKAVVQTNMPHPVHVHCNNLGTPGNVKTIIDTMEAAQGLPMHLAHVQFYGYGDEGKYGFSSSAAQLMAAFASYPNITMDVGQILFGQTVTLSGDVMAQYSRRQDASPQKWMVWHAENEGSGGIVPYHYKQASFVNGLQWAIGLEIFLLSDDPWRLFFTTDHPNGAPFTRYPELIRLLMDYDYRMACLETLHPEIQQMTLLKGLKREYSLYEIAIMTRAAPAKLLGQVERGHLGIGAKADIAIYKQNTDISTMFRHADMVFKNGEMVVENGEVKLQQHGQTLSLQMGYNDSIELDVQAYFDQFYAVKLSNYRVTEDVAAGMNRFIYQGVSGNFSS</sequence>
<dbReference type="Gene3D" id="2.30.40.10">
    <property type="entry name" value="Urease, subunit C, domain 1"/>
    <property type="match status" value="1"/>
</dbReference>
<dbReference type="InterPro" id="IPR011059">
    <property type="entry name" value="Metal-dep_hydrolase_composite"/>
</dbReference>